<organism evidence="1 2">
    <name type="scientific">Thermobifida halotolerans</name>
    <dbReference type="NCBI Taxonomy" id="483545"/>
    <lineage>
        <taxon>Bacteria</taxon>
        <taxon>Bacillati</taxon>
        <taxon>Actinomycetota</taxon>
        <taxon>Actinomycetes</taxon>
        <taxon>Streptosporangiales</taxon>
        <taxon>Nocardiopsidaceae</taxon>
        <taxon>Thermobifida</taxon>
    </lineage>
</organism>
<dbReference type="AlphaFoldDB" id="A0AA97M1F0"/>
<sequence>MSDRGEKTDGTGGRAVYITEADETAEQGALLAAVDEGDLDNLLAGETEEHIAPEAVLRAFELYQENLRA</sequence>
<dbReference type="EMBL" id="CP063196">
    <property type="protein sequence ID" value="UOE22242.1"/>
    <property type="molecule type" value="Genomic_DNA"/>
</dbReference>
<keyword evidence="2" id="KW-1185">Reference proteome</keyword>
<dbReference type="RefSeq" id="WP_068689573.1">
    <property type="nucleotide sequence ID" value="NZ_CP063196.1"/>
</dbReference>
<dbReference type="KEGG" id="thao:NI17_003120"/>
<evidence type="ECO:0000313" key="1">
    <source>
        <dbReference type="EMBL" id="UOE22242.1"/>
    </source>
</evidence>
<accession>A0AA97M1F0</accession>
<gene>
    <name evidence="1" type="ORF">NI17_003120</name>
</gene>
<name>A0AA97M1F0_9ACTN</name>
<evidence type="ECO:0000313" key="2">
    <source>
        <dbReference type="Proteomes" id="UP000265719"/>
    </source>
</evidence>
<proteinExistence type="predicted"/>
<protein>
    <submittedName>
        <fullName evidence="1">Uncharacterized protein</fullName>
    </submittedName>
</protein>
<dbReference type="Proteomes" id="UP000265719">
    <property type="component" value="Chromosome"/>
</dbReference>
<reference evidence="1" key="1">
    <citation type="submission" date="2020-10" db="EMBL/GenBank/DDBJ databases">
        <title>De novo genome project of the cellulose decomposer Thermobifida halotolerans type strain.</title>
        <authorList>
            <person name="Nagy I."/>
            <person name="Horvath B."/>
            <person name="Kukolya J."/>
            <person name="Nagy I."/>
            <person name="Orsini M."/>
        </authorList>
    </citation>
    <scope>NUCLEOTIDE SEQUENCE</scope>
    <source>
        <strain evidence="1">DSM 44931</strain>
    </source>
</reference>